<gene>
    <name evidence="2" type="ORF">GSLYS_00010888001</name>
</gene>
<dbReference type="InterPro" id="IPR027878">
    <property type="entry name" value="DUF4551"/>
</dbReference>
<name>A0AAV2HS79_LYMST</name>
<dbReference type="AlphaFoldDB" id="A0AAV2HS79"/>
<feature type="region of interest" description="Disordered" evidence="1">
    <location>
        <begin position="319"/>
        <end position="365"/>
    </location>
</feature>
<feature type="compositionally biased region" description="Basic and acidic residues" evidence="1">
    <location>
        <begin position="192"/>
        <end position="205"/>
    </location>
</feature>
<accession>A0AAV2HS79</accession>
<feature type="compositionally biased region" description="Polar residues" evidence="1">
    <location>
        <begin position="161"/>
        <end position="173"/>
    </location>
</feature>
<feature type="compositionally biased region" description="Basic residues" evidence="1">
    <location>
        <begin position="113"/>
        <end position="122"/>
    </location>
</feature>
<evidence type="ECO:0000313" key="3">
    <source>
        <dbReference type="Proteomes" id="UP001497497"/>
    </source>
</evidence>
<dbReference type="PANTHER" id="PTHR35354:SF1">
    <property type="entry name" value="RGD1561648"/>
    <property type="match status" value="1"/>
</dbReference>
<feature type="compositionally biased region" description="Polar residues" evidence="1">
    <location>
        <begin position="352"/>
        <end position="365"/>
    </location>
</feature>
<dbReference type="Pfam" id="PF15087">
    <property type="entry name" value="DUF4551"/>
    <property type="match status" value="1"/>
</dbReference>
<feature type="compositionally biased region" description="Polar residues" evidence="1">
    <location>
        <begin position="269"/>
        <end position="280"/>
    </location>
</feature>
<evidence type="ECO:0000256" key="1">
    <source>
        <dbReference type="SAM" id="MobiDB-lite"/>
    </source>
</evidence>
<protein>
    <submittedName>
        <fullName evidence="2">Uncharacterized protein</fullName>
    </submittedName>
</protein>
<feature type="region of interest" description="Disordered" evidence="1">
    <location>
        <begin position="269"/>
        <end position="289"/>
    </location>
</feature>
<feature type="compositionally biased region" description="Polar residues" evidence="1">
    <location>
        <begin position="325"/>
        <end position="343"/>
    </location>
</feature>
<comment type="caution">
    <text evidence="2">The sequence shown here is derived from an EMBL/GenBank/DDBJ whole genome shotgun (WGS) entry which is preliminary data.</text>
</comment>
<evidence type="ECO:0000313" key="2">
    <source>
        <dbReference type="EMBL" id="CAL1536975.1"/>
    </source>
</evidence>
<dbReference type="Proteomes" id="UP001497497">
    <property type="component" value="Unassembled WGS sequence"/>
</dbReference>
<sequence>MGSGIVEFFKKNSKFESFLKRTFSEEAFERVRAYESCVVVSEKENKAFKFIVLSDERIYLTENPPKTVEEAVHLRDVVSVELVNEFPDFLRGKERFNTQHIAVTYMTSEPRRRSLRRSKKSPRGSVTDLSLDRSNASTPLGYANSIEGSYPDLGYITQSAGSLPLSRPTSRGSVKTGAQPKKKKKPQGLNDSFDHESNLRSLKEEREEDIMETIEENHMPSPRSRAPSIYKHSPTNNLKQTQTNRAGLTAKNGSVKNRNISESDILSLDSTSCDQPQQSKLGGPSASKLRLSEAEVQKLLGQRDTTVIDKEESPSCCFFGRGNKGNKNQVSPATNSIPTNGRSVQPELSGKPGSQQNFNSNNLYGGSQLSGQIGPGFLHPDRSSSLFGSRSGTPLLEAERNLNNLNMSSSDLGSSVSFHGLNSLSVDGLHERRKCVLNIYILNLTSHLILLIRSAWNNYIIKSTLALEPETFEFSTDPKVLCAFKKDQVERDYIHLKRDLFKTDLSIEEKFTLIDQLYNTTKCNFVLKKLFWKQPDMFTFLIKQLQNYVPHSKASLTTSEGKAKRADEVELSILILSTINLMLRESEILSSRLHTLKLEGGKLVRELIKMVVSQPDFPYQPLSLTKHWTTPVIGAKDLRPVKNVDEELYRLKTEYTKTAFSTLFELLMVAKMAPVDEFELLSVTGIITTCKELKATEQMVDNLVSQIMELVSLSRFELLTPAQSMLVFQMFTLLLTLLEENKAVISQVRDNYYEEFKYFIQAPAVSKKLPAQYPITATTVNIIDQVVSKVLGNQVQLSSKDI</sequence>
<reference evidence="2 3" key="1">
    <citation type="submission" date="2024-04" db="EMBL/GenBank/DDBJ databases">
        <authorList>
            <consortium name="Genoscope - CEA"/>
            <person name="William W."/>
        </authorList>
    </citation>
    <scope>NUCLEOTIDE SEQUENCE [LARGE SCALE GENOMIC DNA]</scope>
</reference>
<keyword evidence="3" id="KW-1185">Reference proteome</keyword>
<organism evidence="2 3">
    <name type="scientific">Lymnaea stagnalis</name>
    <name type="common">Great pond snail</name>
    <name type="synonym">Helix stagnalis</name>
    <dbReference type="NCBI Taxonomy" id="6523"/>
    <lineage>
        <taxon>Eukaryota</taxon>
        <taxon>Metazoa</taxon>
        <taxon>Spiralia</taxon>
        <taxon>Lophotrochozoa</taxon>
        <taxon>Mollusca</taxon>
        <taxon>Gastropoda</taxon>
        <taxon>Heterobranchia</taxon>
        <taxon>Euthyneura</taxon>
        <taxon>Panpulmonata</taxon>
        <taxon>Hygrophila</taxon>
        <taxon>Lymnaeoidea</taxon>
        <taxon>Lymnaeidae</taxon>
        <taxon>Lymnaea</taxon>
    </lineage>
</organism>
<dbReference type="EMBL" id="CAXITT010000244">
    <property type="protein sequence ID" value="CAL1536975.1"/>
    <property type="molecule type" value="Genomic_DNA"/>
</dbReference>
<dbReference type="PANTHER" id="PTHR35354">
    <property type="entry name" value="RGD1561648"/>
    <property type="match status" value="1"/>
</dbReference>
<feature type="region of interest" description="Disordered" evidence="1">
    <location>
        <begin position="107"/>
        <end position="138"/>
    </location>
</feature>
<proteinExistence type="predicted"/>
<feature type="region of interest" description="Disordered" evidence="1">
    <location>
        <begin position="161"/>
        <end position="239"/>
    </location>
</feature>